<dbReference type="Proteomes" id="UP000024284">
    <property type="component" value="Unassembled WGS sequence"/>
</dbReference>
<evidence type="ECO:0000259" key="1">
    <source>
        <dbReference type="Pfam" id="PF17194"/>
    </source>
</evidence>
<evidence type="ECO:0000313" key="2">
    <source>
        <dbReference type="EMBL" id="KFG91550.1"/>
    </source>
</evidence>
<dbReference type="PATRIC" id="fig|1219045.3.peg.762"/>
<accession>A0A086PDT2</accession>
<gene>
    <name evidence="2" type="ORF">BV98_000747</name>
</gene>
<dbReference type="EMBL" id="JFZA02000003">
    <property type="protein sequence ID" value="KFG91550.1"/>
    <property type="molecule type" value="Genomic_DNA"/>
</dbReference>
<dbReference type="Pfam" id="PF17194">
    <property type="entry name" value="AbiEi_3_N"/>
    <property type="match status" value="1"/>
</dbReference>
<dbReference type="AlphaFoldDB" id="A0A086PDT2"/>
<dbReference type="Pfam" id="PF11459">
    <property type="entry name" value="AbiEi_3"/>
    <property type="match status" value="1"/>
</dbReference>
<comment type="caution">
    <text evidence="2">The sequence shown here is derived from an EMBL/GenBank/DDBJ whole genome shotgun (WGS) entry which is preliminary data.</text>
</comment>
<evidence type="ECO:0000313" key="3">
    <source>
        <dbReference type="Proteomes" id="UP000024284"/>
    </source>
</evidence>
<dbReference type="OrthoDB" id="1550938at2"/>
<dbReference type="RefSeq" id="WP_037462771.1">
    <property type="nucleotide sequence ID" value="NZ_BCZD01000020.1"/>
</dbReference>
<dbReference type="eggNOG" id="COG5340">
    <property type="taxonomic scope" value="Bacteria"/>
</dbReference>
<protein>
    <recommendedName>
        <fullName evidence="1">Transcriptional regulator AbiEi antitoxin N-terminal domain-containing protein</fullName>
    </recommendedName>
</protein>
<dbReference type="STRING" id="76947.GCA_002080435_03572"/>
<proteinExistence type="predicted"/>
<keyword evidence="3" id="KW-1185">Reference proteome</keyword>
<dbReference type="InterPro" id="IPR033455">
    <property type="entry name" value="AbiEi_3_N"/>
</dbReference>
<organism evidence="2 3">
    <name type="scientific">Sphingobium herbicidovorans (strain ATCC 700291 / DSM 11019 / CCUG 56400 / KCTC 2939 / LMG 18315 / NBRC 16415 / MH)</name>
    <name type="common">Sphingomonas herbicidovorans</name>
    <dbReference type="NCBI Taxonomy" id="1219045"/>
    <lineage>
        <taxon>Bacteria</taxon>
        <taxon>Pseudomonadati</taxon>
        <taxon>Pseudomonadota</taxon>
        <taxon>Alphaproteobacteria</taxon>
        <taxon>Sphingomonadales</taxon>
        <taxon>Sphingomonadaceae</taxon>
        <taxon>Sphingobium</taxon>
    </lineage>
</organism>
<reference evidence="2" key="1">
    <citation type="submission" date="2014-08" db="EMBL/GenBank/DDBJ databases">
        <title>Draft genome sequences of Sphingobium herbicidovorans.</title>
        <authorList>
            <person name="Gan H.M."/>
            <person name="Gan H.Y."/>
            <person name="Savka M.A."/>
        </authorList>
    </citation>
    <scope>NUCLEOTIDE SEQUENCE [LARGE SCALE GENOMIC DNA]</scope>
    <source>
        <strain evidence="2">NBRC 16415</strain>
    </source>
</reference>
<name>A0A086PDT2_SPHHM</name>
<dbReference type="InterPro" id="IPR021561">
    <property type="entry name" value="AbiEi_3"/>
</dbReference>
<sequence length="284" mass="31464">MTEQTPPPLNRLLAELAPGQLVDSAWLQAQSISRPSVHAYVKNGWLERVAPRVYRRPGAAPALPVRWDAAILSAQSLRPSTFYVGGATALDLLGRSHYLRLGGNATVHLYDPEGTAPSWLPRLPVNATFAVHTRALFADSKLGVEWRRYDLGTGRLGAAVSEPSRTNPWDHFLRMAGEERATIEMLDQVPNEVGFDHADETFQGLSNLRPRLVTHLLVSCRSVRAKRLFLFYAERHGHAWLKHVDREAVDLGTGKRQLAPGGKFDARYQITVPASLMGHPGDDT</sequence>
<feature type="domain" description="Transcriptional regulator AbiEi antitoxin N-terminal" evidence="1">
    <location>
        <begin position="9"/>
        <end position="101"/>
    </location>
</feature>